<evidence type="ECO:0000313" key="13">
    <source>
        <dbReference type="EMBL" id="EGG17752.1"/>
    </source>
</evidence>
<feature type="compositionally biased region" description="Low complexity" evidence="11">
    <location>
        <begin position="300"/>
        <end position="309"/>
    </location>
</feature>
<evidence type="ECO:0000256" key="6">
    <source>
        <dbReference type="ARBA" id="ARBA00023139"/>
    </source>
</evidence>
<dbReference type="GO" id="GO:0019706">
    <property type="term" value="F:protein-cysteine S-palmitoyltransferase activity"/>
    <property type="evidence" value="ECO:0007669"/>
    <property type="project" value="UniProtKB-EC"/>
</dbReference>
<dbReference type="InterPro" id="IPR001594">
    <property type="entry name" value="Palmitoyltrfase_DHHC"/>
</dbReference>
<sequence>MLSNYITLLATSFTDPGRLAKNSIIDHQEHDDDDEKKSSDSHNNHGTAVLSINVVVPQGTSTDQSSSSASVEEDDYEDGVEEDVDVSNVNHATHASPPGSITPSTSTQSIPFPDKTILIGDFPYTVKYCETCLIYRPPRSSHCSLCNACISRFDHHCPWVGNCVGQNNYKYFFYFIASVALNILIVLITTIYHLDIIYKNTTIYPDNNNNNNNNNSTDNNNNNNSTDNNNNSSNEHTAESKFWKVVSSHPVHIFLIIFSFLMALPVLSLLYYHSKLVLLNETTREDTKKMFKLKQQQTESSLPISSSPSTQNLININDNSSDTSLDGNNNNNQNNHIHDYRQKTIYNNPFNLSTIHNIKSVFC</sequence>
<keyword evidence="4 10" id="KW-1133">Transmembrane helix</keyword>
<dbReference type="PANTHER" id="PTHR22883">
    <property type="entry name" value="ZINC FINGER DHHC DOMAIN CONTAINING PROTEIN"/>
    <property type="match status" value="1"/>
</dbReference>
<dbReference type="RefSeq" id="XP_004356236.1">
    <property type="nucleotide sequence ID" value="XM_004356183.1"/>
</dbReference>
<evidence type="ECO:0000256" key="11">
    <source>
        <dbReference type="SAM" id="MobiDB-lite"/>
    </source>
</evidence>
<comment type="subcellular location">
    <subcellularLocation>
        <location evidence="1">Endomembrane system</location>
        <topology evidence="1">Multi-pass membrane protein</topology>
    </subcellularLocation>
</comment>
<proteinExistence type="inferred from homology"/>
<feature type="compositionally biased region" description="Low complexity" evidence="11">
    <location>
        <begin position="61"/>
        <end position="70"/>
    </location>
</feature>
<feature type="transmembrane region" description="Helical" evidence="10">
    <location>
        <begin position="171"/>
        <end position="194"/>
    </location>
</feature>
<dbReference type="KEGG" id="dfa:DFA_08751"/>
<dbReference type="OMA" id="NVNHATH"/>
<dbReference type="PANTHER" id="PTHR22883:SF43">
    <property type="entry name" value="PALMITOYLTRANSFERASE APP"/>
    <property type="match status" value="1"/>
</dbReference>
<feature type="region of interest" description="Disordered" evidence="11">
    <location>
        <begin position="54"/>
        <end position="81"/>
    </location>
</feature>
<evidence type="ECO:0000256" key="7">
    <source>
        <dbReference type="ARBA" id="ARBA00023288"/>
    </source>
</evidence>
<dbReference type="PROSITE" id="PS50216">
    <property type="entry name" value="DHHC"/>
    <property type="match status" value="1"/>
</dbReference>
<evidence type="ECO:0000256" key="1">
    <source>
        <dbReference type="ARBA" id="ARBA00004127"/>
    </source>
</evidence>
<dbReference type="EC" id="2.3.1.225" evidence="10"/>
<feature type="domain" description="Palmitoyltransferase DHHC" evidence="12">
    <location>
        <begin position="127"/>
        <end position="289"/>
    </location>
</feature>
<dbReference type="GO" id="GO:0005783">
    <property type="term" value="C:endoplasmic reticulum"/>
    <property type="evidence" value="ECO:0007669"/>
    <property type="project" value="TreeGrafter"/>
</dbReference>
<dbReference type="OrthoDB" id="4096362at2759"/>
<keyword evidence="5 10" id="KW-0472">Membrane</keyword>
<keyword evidence="8 10" id="KW-0012">Acyltransferase</keyword>
<keyword evidence="14" id="KW-1185">Reference proteome</keyword>
<organism evidence="13 14">
    <name type="scientific">Cavenderia fasciculata</name>
    <name type="common">Slime mold</name>
    <name type="synonym">Dictyostelium fasciculatum</name>
    <dbReference type="NCBI Taxonomy" id="261658"/>
    <lineage>
        <taxon>Eukaryota</taxon>
        <taxon>Amoebozoa</taxon>
        <taxon>Evosea</taxon>
        <taxon>Eumycetozoa</taxon>
        <taxon>Dictyostelia</taxon>
        <taxon>Acytosteliales</taxon>
        <taxon>Cavenderiaceae</taxon>
        <taxon>Cavenderia</taxon>
    </lineage>
</organism>
<dbReference type="EMBL" id="GL883021">
    <property type="protein sequence ID" value="EGG17752.1"/>
    <property type="molecule type" value="Genomic_DNA"/>
</dbReference>
<feature type="region of interest" description="Disordered" evidence="11">
    <location>
        <begin position="208"/>
        <end position="235"/>
    </location>
</feature>
<dbReference type="Pfam" id="PF01529">
    <property type="entry name" value="DHHC"/>
    <property type="match status" value="1"/>
</dbReference>
<evidence type="ECO:0000313" key="14">
    <source>
        <dbReference type="Proteomes" id="UP000007797"/>
    </source>
</evidence>
<feature type="compositionally biased region" description="Low complexity" evidence="11">
    <location>
        <begin position="208"/>
        <end position="234"/>
    </location>
</feature>
<evidence type="ECO:0000256" key="10">
    <source>
        <dbReference type="RuleBase" id="RU079119"/>
    </source>
</evidence>
<dbReference type="InterPro" id="IPR039859">
    <property type="entry name" value="PFA4/ZDH16/20/ERF2-like"/>
</dbReference>
<dbReference type="GO" id="GO:0006612">
    <property type="term" value="P:protein targeting to membrane"/>
    <property type="evidence" value="ECO:0007669"/>
    <property type="project" value="TreeGrafter"/>
</dbReference>
<protein>
    <recommendedName>
        <fullName evidence="10">Palmitoyltransferase</fullName>
        <ecNumber evidence="10">2.3.1.225</ecNumber>
    </recommendedName>
</protein>
<feature type="transmembrane region" description="Helical" evidence="10">
    <location>
        <begin position="251"/>
        <end position="272"/>
    </location>
</feature>
<keyword evidence="2 10" id="KW-0808">Transferase</keyword>
<feature type="compositionally biased region" description="Low complexity" evidence="11">
    <location>
        <begin position="317"/>
        <end position="335"/>
    </location>
</feature>
<feature type="compositionally biased region" description="Acidic residues" evidence="11">
    <location>
        <begin position="71"/>
        <end position="81"/>
    </location>
</feature>
<gene>
    <name evidence="13" type="ORF">DFA_08751</name>
</gene>
<evidence type="ECO:0000256" key="9">
    <source>
        <dbReference type="ARBA" id="ARBA00048048"/>
    </source>
</evidence>
<evidence type="ECO:0000259" key="12">
    <source>
        <dbReference type="Pfam" id="PF01529"/>
    </source>
</evidence>
<evidence type="ECO:0000256" key="2">
    <source>
        <dbReference type="ARBA" id="ARBA00022679"/>
    </source>
</evidence>
<keyword evidence="6" id="KW-0564">Palmitate</keyword>
<comment type="similarity">
    <text evidence="10">Belongs to the DHHC palmitoyltransferase family.</text>
</comment>
<evidence type="ECO:0000256" key="3">
    <source>
        <dbReference type="ARBA" id="ARBA00022692"/>
    </source>
</evidence>
<keyword evidence="7" id="KW-0449">Lipoprotein</keyword>
<dbReference type="AlphaFoldDB" id="F4Q450"/>
<dbReference type="Proteomes" id="UP000007797">
    <property type="component" value="Unassembled WGS sequence"/>
</dbReference>
<feature type="region of interest" description="Disordered" evidence="11">
    <location>
        <begin position="295"/>
        <end position="336"/>
    </location>
</feature>
<dbReference type="STRING" id="1054147.F4Q450"/>
<keyword evidence="3 10" id="KW-0812">Transmembrane</keyword>
<dbReference type="GO" id="GO:0005794">
    <property type="term" value="C:Golgi apparatus"/>
    <property type="evidence" value="ECO:0007669"/>
    <property type="project" value="TreeGrafter"/>
</dbReference>
<accession>F4Q450</accession>
<name>F4Q450_CACFS</name>
<comment type="domain">
    <text evidence="10">The DHHC domain is required for palmitoyltransferase activity.</text>
</comment>
<evidence type="ECO:0000256" key="8">
    <source>
        <dbReference type="ARBA" id="ARBA00023315"/>
    </source>
</evidence>
<reference evidence="14" key="1">
    <citation type="journal article" date="2011" name="Genome Res.">
        <title>Phylogeny-wide analysis of social amoeba genomes highlights ancient origins for complex intercellular communication.</title>
        <authorList>
            <person name="Heidel A.J."/>
            <person name="Lawal H.M."/>
            <person name="Felder M."/>
            <person name="Schilde C."/>
            <person name="Helps N.R."/>
            <person name="Tunggal B."/>
            <person name="Rivero F."/>
            <person name="John U."/>
            <person name="Schleicher M."/>
            <person name="Eichinger L."/>
            <person name="Platzer M."/>
            <person name="Noegel A.A."/>
            <person name="Schaap P."/>
            <person name="Gloeckner G."/>
        </authorList>
    </citation>
    <scope>NUCLEOTIDE SEQUENCE [LARGE SCALE GENOMIC DNA]</scope>
    <source>
        <strain evidence="14">SH3</strain>
    </source>
</reference>
<comment type="catalytic activity">
    <reaction evidence="9 10">
        <text>L-cysteinyl-[protein] + hexadecanoyl-CoA = S-hexadecanoyl-L-cysteinyl-[protein] + CoA</text>
        <dbReference type="Rhea" id="RHEA:36683"/>
        <dbReference type="Rhea" id="RHEA-COMP:10131"/>
        <dbReference type="Rhea" id="RHEA-COMP:11032"/>
        <dbReference type="ChEBI" id="CHEBI:29950"/>
        <dbReference type="ChEBI" id="CHEBI:57287"/>
        <dbReference type="ChEBI" id="CHEBI:57379"/>
        <dbReference type="ChEBI" id="CHEBI:74151"/>
        <dbReference type="EC" id="2.3.1.225"/>
    </reaction>
</comment>
<dbReference type="GeneID" id="14868990"/>
<evidence type="ECO:0000256" key="5">
    <source>
        <dbReference type="ARBA" id="ARBA00023136"/>
    </source>
</evidence>
<evidence type="ECO:0000256" key="4">
    <source>
        <dbReference type="ARBA" id="ARBA00022989"/>
    </source>
</evidence>